<dbReference type="EMBL" id="AP026867">
    <property type="protein sequence ID" value="BDS10137.1"/>
    <property type="molecule type" value="Genomic_DNA"/>
</dbReference>
<accession>A0A916DR50</accession>
<keyword evidence="2" id="KW-1185">Reference proteome</keyword>
<proteinExistence type="predicted"/>
<gene>
    <name evidence="1" type="ORF">AsAng_0008450</name>
</gene>
<dbReference type="AlphaFoldDB" id="A0A916DR50"/>
<evidence type="ECO:0000313" key="1">
    <source>
        <dbReference type="EMBL" id="BDS10137.1"/>
    </source>
</evidence>
<dbReference type="RefSeq" id="WP_264791471.1">
    <property type="nucleotide sequence ID" value="NZ_AP026867.1"/>
</dbReference>
<evidence type="ECO:0000313" key="2">
    <source>
        <dbReference type="Proteomes" id="UP001060919"/>
    </source>
</evidence>
<protein>
    <submittedName>
        <fullName evidence="1">Uncharacterized protein</fullName>
    </submittedName>
</protein>
<name>A0A916DR50_9BACT</name>
<dbReference type="KEGG" id="aup:AsAng_0008450"/>
<sequence>MEQNQKLYLFQLIKSLSVSEKGYVKKFCAKNGANPSYLKLFDAIDAQENYQEDLIKKKFKNEKFIKQLSVAKNYLIKSILRSLRAYHSESTHNIQVHELLLEIELLYNKRLIGLCQKLIKKAKRIIIESQLYHHAGELAFWDFRLALLRPYTETLDRYMEENKVFGHENLASLSLLSQYRHLAYDIYKYTFKEGYSREEQAIQIAQQFSEHPLLKKLPSPNNAKAVARYHNIWTKIHEINTNFRQGYESSKSFVEVIQKNPKVFEDYIMPTVIPAHYNLLGCCILLNRKETFFVHLNYLKDIPQIYKTKSEAIQRLTHYYAIALELQFYTQNAYFDKTKTVLEEAVKIVLEDDLVAFGLILLQVELSYSIAYAYFGLGNYSESETWVAKTLEYKKENLREDVMCMAHLLHLINHVELGSFQYLDYKLRSTYNFIKRMQKVHKFEKVTLQFLKKLINIQNSAELIQLTQLYKAKFEKIEDDPFEYMIIKNFDIISWLESKLLNKKFALVATARRNSNTKTTQNQTFTT</sequence>
<reference evidence="1" key="1">
    <citation type="submission" date="2022-09" db="EMBL/GenBank/DDBJ databases">
        <title>Aureispira anguillicida sp. nov., isolated from Leptocephalus of Japanese eel Anguilla japonica.</title>
        <authorList>
            <person name="Yuasa K."/>
            <person name="Mekata T."/>
            <person name="Ikunari K."/>
        </authorList>
    </citation>
    <scope>NUCLEOTIDE SEQUENCE</scope>
    <source>
        <strain evidence="1">EL160426</strain>
    </source>
</reference>
<organism evidence="1 2">
    <name type="scientific">Aureispira anguillae</name>
    <dbReference type="NCBI Taxonomy" id="2864201"/>
    <lineage>
        <taxon>Bacteria</taxon>
        <taxon>Pseudomonadati</taxon>
        <taxon>Bacteroidota</taxon>
        <taxon>Saprospiria</taxon>
        <taxon>Saprospirales</taxon>
        <taxon>Saprospiraceae</taxon>
        <taxon>Aureispira</taxon>
    </lineage>
</organism>
<dbReference type="Proteomes" id="UP001060919">
    <property type="component" value="Chromosome"/>
</dbReference>